<evidence type="ECO:0000256" key="11">
    <source>
        <dbReference type="ARBA" id="ARBA00022763"/>
    </source>
</evidence>
<dbReference type="SUPFAM" id="SSF46767">
    <property type="entry name" value="Methylated DNA-protein cysteine methyltransferase, C-terminal domain"/>
    <property type="match status" value="1"/>
</dbReference>
<evidence type="ECO:0000256" key="8">
    <source>
        <dbReference type="ARBA" id="ARBA00022603"/>
    </source>
</evidence>
<evidence type="ECO:0000256" key="13">
    <source>
        <dbReference type="ARBA" id="ARBA00023125"/>
    </source>
</evidence>
<keyword evidence="14" id="KW-0234">DNA repair</keyword>
<dbReference type="NCBIfam" id="TIGR00589">
    <property type="entry name" value="ogt"/>
    <property type="match status" value="1"/>
</dbReference>
<comment type="function">
    <text evidence="3">Involved in the cellular defense against the biological effects of O6-methylguanine (O6-MeG) and O4-methylthymine (O4-MeT) in DNA. Repairs the methylated nucleobase in DNA by stoichiometrically transferring the methyl group to a cysteine residue in the enzyme. This is a suicide reaction: the enzyme is irreversibly inactivated.</text>
</comment>
<keyword evidence="10" id="KW-0479">Metal-binding</keyword>
<comment type="catalytic activity">
    <reaction evidence="15">
        <text>a 6-O-methyl-2'-deoxyguanosine in DNA + L-cysteinyl-[protein] = S-methyl-L-cysteinyl-[protein] + a 2'-deoxyguanosine in DNA</text>
        <dbReference type="Rhea" id="RHEA:24000"/>
        <dbReference type="Rhea" id="RHEA-COMP:10131"/>
        <dbReference type="Rhea" id="RHEA-COMP:10132"/>
        <dbReference type="Rhea" id="RHEA-COMP:11367"/>
        <dbReference type="Rhea" id="RHEA-COMP:11368"/>
        <dbReference type="ChEBI" id="CHEBI:29950"/>
        <dbReference type="ChEBI" id="CHEBI:82612"/>
        <dbReference type="ChEBI" id="CHEBI:85445"/>
        <dbReference type="ChEBI" id="CHEBI:85448"/>
        <dbReference type="EC" id="2.1.1.63"/>
    </reaction>
</comment>
<dbReference type="GO" id="GO:0032259">
    <property type="term" value="P:methylation"/>
    <property type="evidence" value="ECO:0007669"/>
    <property type="project" value="UniProtKB-KW"/>
</dbReference>
<protein>
    <recommendedName>
        <fullName evidence="6">Methylated-DNA--protein-cysteine methyltransferase</fullName>
        <ecNumber evidence="5">2.1.1.63</ecNumber>
    </recommendedName>
</protein>
<dbReference type="Pfam" id="PF01035">
    <property type="entry name" value="DNA_binding_1"/>
    <property type="match status" value="1"/>
</dbReference>
<gene>
    <name evidence="18" type="ORF">L687_09475</name>
</gene>
<comment type="similarity">
    <text evidence="4">Belongs to the MGMT family.</text>
</comment>
<feature type="domain" description="Methylguanine DNA methyltransferase ribonuclease-like" evidence="17">
    <location>
        <begin position="5"/>
        <end position="72"/>
    </location>
</feature>
<feature type="domain" description="Methylated-DNA-[protein]-cysteine S-methyltransferase DNA binding" evidence="16">
    <location>
        <begin position="80"/>
        <end position="162"/>
    </location>
</feature>
<comment type="caution">
    <text evidence="18">The sequence shown here is derived from an EMBL/GenBank/DDBJ whole genome shotgun (WGS) entry which is preliminary data.</text>
</comment>
<comment type="catalytic activity">
    <reaction evidence="1">
        <text>a 4-O-methyl-thymidine in DNA + L-cysteinyl-[protein] = a thymidine in DNA + S-methyl-L-cysteinyl-[protein]</text>
        <dbReference type="Rhea" id="RHEA:53428"/>
        <dbReference type="Rhea" id="RHEA-COMP:10131"/>
        <dbReference type="Rhea" id="RHEA-COMP:10132"/>
        <dbReference type="Rhea" id="RHEA-COMP:13555"/>
        <dbReference type="Rhea" id="RHEA-COMP:13556"/>
        <dbReference type="ChEBI" id="CHEBI:29950"/>
        <dbReference type="ChEBI" id="CHEBI:82612"/>
        <dbReference type="ChEBI" id="CHEBI:137386"/>
        <dbReference type="ChEBI" id="CHEBI:137387"/>
        <dbReference type="EC" id="2.1.1.63"/>
    </reaction>
</comment>
<dbReference type="Gene3D" id="1.10.10.10">
    <property type="entry name" value="Winged helix-like DNA-binding domain superfamily/Winged helix DNA-binding domain"/>
    <property type="match status" value="1"/>
</dbReference>
<evidence type="ECO:0000256" key="6">
    <source>
        <dbReference type="ARBA" id="ARBA00015377"/>
    </source>
</evidence>
<evidence type="ECO:0000259" key="17">
    <source>
        <dbReference type="Pfam" id="PF02870"/>
    </source>
</evidence>
<keyword evidence="9" id="KW-0808">Transferase</keyword>
<evidence type="ECO:0000256" key="7">
    <source>
        <dbReference type="ARBA" id="ARBA00022553"/>
    </source>
</evidence>
<dbReference type="PANTHER" id="PTHR46460:SF1">
    <property type="entry name" value="METHYLATED-DNA--PROTEIN-CYSTEINE METHYLTRANSFERASE"/>
    <property type="match status" value="1"/>
</dbReference>
<evidence type="ECO:0000313" key="18">
    <source>
        <dbReference type="EMBL" id="EQM86785.1"/>
    </source>
</evidence>
<organism evidence="18 19">
    <name type="scientific">Microbacterium maritypicum MF109</name>
    <dbReference type="NCBI Taxonomy" id="1333857"/>
    <lineage>
        <taxon>Bacteria</taxon>
        <taxon>Bacillati</taxon>
        <taxon>Actinomycetota</taxon>
        <taxon>Actinomycetes</taxon>
        <taxon>Micrococcales</taxon>
        <taxon>Microbacteriaceae</taxon>
        <taxon>Microbacterium</taxon>
    </lineage>
</organism>
<dbReference type="InterPro" id="IPR008332">
    <property type="entry name" value="MethylG_MeTrfase_N"/>
</dbReference>
<name>T5L881_MICMQ</name>
<dbReference type="InterPro" id="IPR036217">
    <property type="entry name" value="MethylDNA_cys_MeTrfase_DNAb"/>
</dbReference>
<evidence type="ECO:0000259" key="16">
    <source>
        <dbReference type="Pfam" id="PF01035"/>
    </source>
</evidence>
<dbReference type="Proteomes" id="UP000016033">
    <property type="component" value="Unassembled WGS sequence"/>
</dbReference>
<dbReference type="CDD" id="cd06445">
    <property type="entry name" value="ATase"/>
    <property type="match status" value="1"/>
</dbReference>
<evidence type="ECO:0000256" key="2">
    <source>
        <dbReference type="ARBA" id="ARBA00001947"/>
    </source>
</evidence>
<dbReference type="PATRIC" id="fig|1333857.3.peg.112"/>
<evidence type="ECO:0000256" key="5">
    <source>
        <dbReference type="ARBA" id="ARBA00011918"/>
    </source>
</evidence>
<dbReference type="GO" id="GO:0003908">
    <property type="term" value="F:methylated-DNA-[protein]-cysteine S-methyltransferase activity"/>
    <property type="evidence" value="ECO:0007669"/>
    <property type="project" value="UniProtKB-EC"/>
</dbReference>
<dbReference type="SUPFAM" id="SSF53155">
    <property type="entry name" value="Methylated DNA-protein cysteine methyltransferase domain"/>
    <property type="match status" value="1"/>
</dbReference>
<dbReference type="RefSeq" id="WP_021198106.1">
    <property type="nucleotide sequence ID" value="NZ_ATAO01000002.1"/>
</dbReference>
<dbReference type="GO" id="GO:0006281">
    <property type="term" value="P:DNA repair"/>
    <property type="evidence" value="ECO:0007669"/>
    <property type="project" value="UniProtKB-KW"/>
</dbReference>
<sequence length="168" mass="17133">MPAFATLATSVGVIGVVSDGAAITRVAWRSTPPEGSLAPSDPTSDPLLAEALAQLAAYFAGTLHRFDVPVDLGDQTVATRAVLTVLHETVGHGETITYGGLAARSGTDVPARGIGSIMGANPVPLIVPCHRVVAGDGLGGYSGGDEGHGLETKRWLLEHEGALPTSLF</sequence>
<evidence type="ECO:0000256" key="10">
    <source>
        <dbReference type="ARBA" id="ARBA00022723"/>
    </source>
</evidence>
<dbReference type="PANTHER" id="PTHR46460">
    <property type="entry name" value="METHYLATED-DNA--PROTEIN-CYSTEINE METHYLTRANSFERASE"/>
    <property type="match status" value="1"/>
</dbReference>
<comment type="cofactor">
    <cofactor evidence="2">
        <name>Zn(2+)</name>
        <dbReference type="ChEBI" id="CHEBI:29105"/>
    </cofactor>
</comment>
<evidence type="ECO:0000256" key="3">
    <source>
        <dbReference type="ARBA" id="ARBA00003317"/>
    </source>
</evidence>
<dbReference type="EC" id="2.1.1.63" evidence="5"/>
<dbReference type="AlphaFoldDB" id="T5L881"/>
<evidence type="ECO:0000256" key="9">
    <source>
        <dbReference type="ARBA" id="ARBA00022679"/>
    </source>
</evidence>
<keyword evidence="11" id="KW-0227">DNA damage</keyword>
<dbReference type="Pfam" id="PF02870">
    <property type="entry name" value="Methyltransf_1N"/>
    <property type="match status" value="1"/>
</dbReference>
<keyword evidence="7" id="KW-0597">Phosphoprotein</keyword>
<evidence type="ECO:0000256" key="12">
    <source>
        <dbReference type="ARBA" id="ARBA00022833"/>
    </source>
</evidence>
<dbReference type="EMBL" id="ATAO01000002">
    <property type="protein sequence ID" value="EQM86785.1"/>
    <property type="molecule type" value="Genomic_DNA"/>
</dbReference>
<keyword evidence="12" id="KW-0862">Zinc</keyword>
<dbReference type="InterPro" id="IPR014048">
    <property type="entry name" value="MethylDNA_cys_MeTrfase_DNA-bd"/>
</dbReference>
<dbReference type="PROSITE" id="PS00374">
    <property type="entry name" value="MGMT"/>
    <property type="match status" value="1"/>
</dbReference>
<evidence type="ECO:0000256" key="4">
    <source>
        <dbReference type="ARBA" id="ARBA00008711"/>
    </source>
</evidence>
<dbReference type="GO" id="GO:0003677">
    <property type="term" value="F:DNA binding"/>
    <property type="evidence" value="ECO:0007669"/>
    <property type="project" value="UniProtKB-KW"/>
</dbReference>
<dbReference type="GO" id="GO:0046872">
    <property type="term" value="F:metal ion binding"/>
    <property type="evidence" value="ECO:0007669"/>
    <property type="project" value="UniProtKB-KW"/>
</dbReference>
<evidence type="ECO:0000313" key="19">
    <source>
        <dbReference type="Proteomes" id="UP000016033"/>
    </source>
</evidence>
<evidence type="ECO:0000256" key="14">
    <source>
        <dbReference type="ARBA" id="ARBA00023204"/>
    </source>
</evidence>
<dbReference type="InterPro" id="IPR036388">
    <property type="entry name" value="WH-like_DNA-bd_sf"/>
</dbReference>
<dbReference type="InterPro" id="IPR036631">
    <property type="entry name" value="MGMT_N_sf"/>
</dbReference>
<reference evidence="18 19" key="1">
    <citation type="journal article" date="2013" name="Genome Announc.">
        <title>Whole-genome sequences of five oyster-associated bacteria show potential for crude oil hydrocarbon degradation.</title>
        <authorList>
            <person name="Chauhan A."/>
            <person name="Green S."/>
            <person name="Pathak A."/>
            <person name="Thomas J."/>
            <person name="Venkatramanan R."/>
        </authorList>
    </citation>
    <scope>NUCLEOTIDE SEQUENCE [LARGE SCALE GENOMIC DNA]</scope>
    <source>
        <strain evidence="18 19">MF109</strain>
    </source>
</reference>
<evidence type="ECO:0000256" key="1">
    <source>
        <dbReference type="ARBA" id="ARBA00001286"/>
    </source>
</evidence>
<evidence type="ECO:0000256" key="15">
    <source>
        <dbReference type="ARBA" id="ARBA00049348"/>
    </source>
</evidence>
<dbReference type="Gene3D" id="3.30.160.70">
    <property type="entry name" value="Methylated DNA-protein cysteine methyltransferase domain"/>
    <property type="match status" value="1"/>
</dbReference>
<keyword evidence="8" id="KW-0489">Methyltransferase</keyword>
<keyword evidence="13" id="KW-0238">DNA-binding</keyword>
<dbReference type="InterPro" id="IPR001497">
    <property type="entry name" value="MethylDNA_cys_MeTrfase_AS"/>
</dbReference>
<accession>T5L881</accession>
<proteinExistence type="inferred from homology"/>